<sequence>MSVNNPLLNELSSIVKVRRFSEALKNNNNVSLLLTGPVHRGYFIAAISLTNKLVVVSEDAFGLYHESLGIKPLLFDYIPADESVDIVPKLFNNNPNNGFRSHILSKPNTNTSVIYTEHDLETHVALPELSNDGGLNSIRLGETIEIKDLINTLNKRGYVESQEAKFFGEYAHRGGIIDLFPPNTNNPVRIELYGDCITSIRMYNPTSQLSLNKIDKVYIPEINPPLNYEKTITYKNLYLNNGYVVLYVNTDNKSCVIRNYDGKINNAKTYTLKTRRLNIKEDIGKTDSCITTLFVVGGDKKERTVLHKNTVYIDGYVNGNIIINKPAIGIISGTERYNTNRIPKEVDLQDYYNYSWGDYITHLDYGVGIYRGLVTKQNKDYIKLEYAKNATVYISAQRVDLISPLVGVQKPKINNIGTKAWATNKNNTKKRIRTIIE</sequence>
<dbReference type="Pfam" id="PF17757">
    <property type="entry name" value="UvrB_inter"/>
    <property type="match status" value="1"/>
</dbReference>
<dbReference type="GO" id="GO:0005524">
    <property type="term" value="F:ATP binding"/>
    <property type="evidence" value="ECO:0007669"/>
    <property type="project" value="UniProtKB-KW"/>
</dbReference>
<dbReference type="InterPro" id="IPR041471">
    <property type="entry name" value="UvrB_inter"/>
</dbReference>
<proteinExistence type="predicted"/>
<dbReference type="PANTHER" id="PTHR24029:SF1">
    <property type="entry name" value="TRANSCRIPTION-REPAIR-COUPLING FACTOR"/>
    <property type="match status" value="1"/>
</dbReference>
<dbReference type="InterPro" id="IPR003711">
    <property type="entry name" value="CarD-like/TRCF_RID"/>
</dbReference>
<keyword evidence="1" id="KW-0547">Nucleotide-binding</keyword>
<protein>
    <recommendedName>
        <fullName evidence="3">CarD-like/TRCF RNAP-interacting domain-containing protein</fullName>
    </recommendedName>
</protein>
<keyword evidence="2" id="KW-0067">ATP-binding</keyword>
<dbReference type="SUPFAM" id="SSF52540">
    <property type="entry name" value="P-loop containing nucleoside triphosphate hydrolases"/>
    <property type="match status" value="1"/>
</dbReference>
<reference evidence="4" key="1">
    <citation type="submission" date="2018-05" db="EMBL/GenBank/DDBJ databases">
        <authorList>
            <person name="Lanie J.A."/>
            <person name="Ng W.-L."/>
            <person name="Kazmierczak K.M."/>
            <person name="Andrzejewski T.M."/>
            <person name="Davidsen T.M."/>
            <person name="Wayne K.J."/>
            <person name="Tettelin H."/>
            <person name="Glass J.I."/>
            <person name="Rusch D."/>
            <person name="Podicherti R."/>
            <person name="Tsui H.-C.T."/>
            <person name="Winkler M.E."/>
        </authorList>
    </citation>
    <scope>NUCLEOTIDE SEQUENCE</scope>
</reference>
<dbReference type="PANTHER" id="PTHR24029">
    <property type="entry name" value="UVRABC SYSTEM PROTEIN B"/>
    <property type="match status" value="1"/>
</dbReference>
<dbReference type="SUPFAM" id="SSF141259">
    <property type="entry name" value="CarD-like"/>
    <property type="match status" value="1"/>
</dbReference>
<dbReference type="GO" id="GO:0016887">
    <property type="term" value="F:ATP hydrolysis activity"/>
    <property type="evidence" value="ECO:0007669"/>
    <property type="project" value="InterPro"/>
</dbReference>
<dbReference type="Gene3D" id="3.30.2060.10">
    <property type="entry name" value="Penicillin-binding protein 1b domain"/>
    <property type="match status" value="1"/>
</dbReference>
<gene>
    <name evidence="4" type="ORF">METZ01_LOCUS252367</name>
</gene>
<evidence type="ECO:0000313" key="4">
    <source>
        <dbReference type="EMBL" id="SVB99513.1"/>
    </source>
</evidence>
<dbReference type="EMBL" id="UINC01067647">
    <property type="protein sequence ID" value="SVB99513.1"/>
    <property type="molecule type" value="Genomic_DNA"/>
</dbReference>
<evidence type="ECO:0000259" key="3">
    <source>
        <dbReference type="SMART" id="SM01058"/>
    </source>
</evidence>
<dbReference type="SMART" id="SM01058">
    <property type="entry name" value="CarD_TRCF"/>
    <property type="match status" value="1"/>
</dbReference>
<dbReference type="Pfam" id="PF02559">
    <property type="entry name" value="CarD_TRCF_RID"/>
    <property type="match status" value="1"/>
</dbReference>
<organism evidence="4">
    <name type="scientific">marine metagenome</name>
    <dbReference type="NCBI Taxonomy" id="408172"/>
    <lineage>
        <taxon>unclassified sequences</taxon>
        <taxon>metagenomes</taxon>
        <taxon>ecological metagenomes</taxon>
    </lineage>
</organism>
<evidence type="ECO:0000256" key="1">
    <source>
        <dbReference type="ARBA" id="ARBA00022741"/>
    </source>
</evidence>
<dbReference type="InterPro" id="IPR036101">
    <property type="entry name" value="CarD-like/TRCF_RID_sf"/>
</dbReference>
<feature type="domain" description="CarD-like/TRCF RNAP-interacting" evidence="3">
    <location>
        <begin position="353"/>
        <end position="437"/>
    </location>
</feature>
<dbReference type="GO" id="GO:0003677">
    <property type="term" value="F:DNA binding"/>
    <property type="evidence" value="ECO:0007669"/>
    <property type="project" value="InterPro"/>
</dbReference>
<dbReference type="InterPro" id="IPR027417">
    <property type="entry name" value="P-loop_NTPase"/>
</dbReference>
<feature type="non-terminal residue" evidence="4">
    <location>
        <position position="437"/>
    </location>
</feature>
<dbReference type="Gene3D" id="2.40.10.170">
    <property type="match status" value="1"/>
</dbReference>
<dbReference type="Gene3D" id="3.40.50.300">
    <property type="entry name" value="P-loop containing nucleotide triphosphate hydrolases"/>
    <property type="match status" value="1"/>
</dbReference>
<accession>A0A382IKZ2</accession>
<dbReference type="GO" id="GO:0009380">
    <property type="term" value="C:excinuclease repair complex"/>
    <property type="evidence" value="ECO:0007669"/>
    <property type="project" value="InterPro"/>
</dbReference>
<dbReference type="InterPro" id="IPR004807">
    <property type="entry name" value="UvrB"/>
</dbReference>
<dbReference type="GO" id="GO:0006289">
    <property type="term" value="P:nucleotide-excision repair"/>
    <property type="evidence" value="ECO:0007669"/>
    <property type="project" value="InterPro"/>
</dbReference>
<name>A0A382IKZ2_9ZZZZ</name>
<evidence type="ECO:0000256" key="2">
    <source>
        <dbReference type="ARBA" id="ARBA00022840"/>
    </source>
</evidence>
<dbReference type="AlphaFoldDB" id="A0A382IKZ2"/>